<evidence type="ECO:0000259" key="2">
    <source>
        <dbReference type="PROSITE" id="PS50927"/>
    </source>
</evidence>
<dbReference type="AlphaFoldDB" id="A0AB39SRP6"/>
<protein>
    <recommendedName>
        <fullName evidence="2">Bulb-type lectin domain-containing protein</fullName>
    </recommendedName>
</protein>
<dbReference type="PROSITE" id="PS50927">
    <property type="entry name" value="BULB_LECTIN"/>
    <property type="match status" value="1"/>
</dbReference>
<dbReference type="Gene3D" id="2.90.10.10">
    <property type="entry name" value="Bulb-type lectin domain"/>
    <property type="match status" value="2"/>
</dbReference>
<name>A0AB39SRP6_9ACTN</name>
<sequence length="157" mass="16846">MSISMRRATAKALVAAAMAAVAVTGTAGSASAAHTYPDKLVKGEYLGFGEFIQRPTYSGDGYFRLIMQSDGNLVLYYLKNSGAVKVCWASNTQNAGGSYVTYQQDGNFVMYPQWSTRAVWHSNTYLGAGTTVDINKFGVLYVGTTQISSQAACTSNF</sequence>
<dbReference type="RefSeq" id="WP_369141781.1">
    <property type="nucleotide sequence ID" value="NZ_CP163444.1"/>
</dbReference>
<dbReference type="EMBL" id="CP163444">
    <property type="protein sequence ID" value="XDQ69038.1"/>
    <property type="molecule type" value="Genomic_DNA"/>
</dbReference>
<organism evidence="3">
    <name type="scientific">Streptomyces sp. R44</name>
    <dbReference type="NCBI Taxonomy" id="3238633"/>
    <lineage>
        <taxon>Bacteria</taxon>
        <taxon>Bacillati</taxon>
        <taxon>Actinomycetota</taxon>
        <taxon>Actinomycetes</taxon>
        <taxon>Kitasatosporales</taxon>
        <taxon>Streptomycetaceae</taxon>
        <taxon>Streptomyces</taxon>
    </lineage>
</organism>
<dbReference type="SUPFAM" id="SSF51110">
    <property type="entry name" value="alpha-D-mannose-specific plant lectins"/>
    <property type="match status" value="1"/>
</dbReference>
<gene>
    <name evidence="3" type="ORF">AB5J54_00045</name>
</gene>
<proteinExistence type="predicted"/>
<dbReference type="InterPro" id="IPR036426">
    <property type="entry name" value="Bulb-type_lectin_dom_sf"/>
</dbReference>
<feature type="chain" id="PRO_5044330152" description="Bulb-type lectin domain-containing protein" evidence="1">
    <location>
        <begin position="33"/>
        <end position="157"/>
    </location>
</feature>
<feature type="domain" description="Bulb-type lectin" evidence="2">
    <location>
        <begin position="37"/>
        <end position="157"/>
    </location>
</feature>
<keyword evidence="1" id="KW-0732">Signal</keyword>
<evidence type="ECO:0000313" key="3">
    <source>
        <dbReference type="EMBL" id="XDQ69038.1"/>
    </source>
</evidence>
<evidence type="ECO:0000256" key="1">
    <source>
        <dbReference type="SAM" id="SignalP"/>
    </source>
</evidence>
<feature type="signal peptide" evidence="1">
    <location>
        <begin position="1"/>
        <end position="32"/>
    </location>
</feature>
<accession>A0AB39SRP6</accession>
<dbReference type="InterPro" id="IPR001480">
    <property type="entry name" value="Bulb-type_lectin_dom"/>
</dbReference>
<reference evidence="3" key="1">
    <citation type="submission" date="2024-07" db="EMBL/GenBank/DDBJ databases">
        <authorList>
            <person name="Yu S.T."/>
        </authorList>
    </citation>
    <scope>NUCLEOTIDE SEQUENCE</scope>
    <source>
        <strain evidence="3">R44</strain>
    </source>
</reference>